<proteinExistence type="predicted"/>
<dbReference type="Pfam" id="PF10210">
    <property type="entry name" value="MRP-S32"/>
    <property type="match status" value="1"/>
</dbReference>
<organism evidence="1 2">
    <name type="scientific">Schistosoma margrebowiei</name>
    <dbReference type="NCBI Taxonomy" id="48269"/>
    <lineage>
        <taxon>Eukaryota</taxon>
        <taxon>Metazoa</taxon>
        <taxon>Spiralia</taxon>
        <taxon>Lophotrochozoa</taxon>
        <taxon>Platyhelminthes</taxon>
        <taxon>Trematoda</taxon>
        <taxon>Digenea</taxon>
        <taxon>Strigeidida</taxon>
        <taxon>Schistosomatoidea</taxon>
        <taxon>Schistosomatidae</taxon>
        <taxon>Schistosoma</taxon>
    </lineage>
</organism>
<sequence>MLISKASSICRSLQINATRAYRLSKELVESGESAITLSPDGAVVVCWHPVRKVPYECTKPISHNIKSLRTPTSPLKINVPDTIIKNSAEPTVVELSKAFGVPWFHFRPRQWNSSYPNKSNQLPATWVSSYRFTIWGLIDQL</sequence>
<name>A0AA85AB18_9TREM</name>
<dbReference type="AlphaFoldDB" id="A0AA85AB18"/>
<protein>
    <submittedName>
        <fullName evidence="2">Uncharacterized protein</fullName>
    </submittedName>
</protein>
<reference evidence="2" key="1">
    <citation type="submission" date="2023-11" db="UniProtKB">
        <authorList>
            <consortium name="WormBaseParasite"/>
        </authorList>
    </citation>
    <scope>IDENTIFICATION</scope>
</reference>
<dbReference type="Proteomes" id="UP000050790">
    <property type="component" value="Unassembled WGS sequence"/>
</dbReference>
<dbReference type="WBParaSite" id="SMRG1_74680.1">
    <property type="protein sequence ID" value="SMRG1_74680.1"/>
    <property type="gene ID" value="SMRG1_74680"/>
</dbReference>
<accession>A0AA85AB18</accession>
<dbReference type="InterPro" id="IPR019346">
    <property type="entry name" value="Ribosomal_mL42"/>
</dbReference>
<evidence type="ECO:0000313" key="2">
    <source>
        <dbReference type="WBParaSite" id="SMRG1_74680.1"/>
    </source>
</evidence>
<evidence type="ECO:0000313" key="1">
    <source>
        <dbReference type="Proteomes" id="UP000050790"/>
    </source>
</evidence>